<keyword evidence="7" id="KW-0436">Ligase</keyword>
<dbReference type="EMBL" id="FMBM01000002">
    <property type="protein sequence ID" value="SCC81275.1"/>
    <property type="molecule type" value="Genomic_DNA"/>
</dbReference>
<dbReference type="RefSeq" id="WP_074445003.1">
    <property type="nucleotide sequence ID" value="NZ_FMBM01000002.1"/>
</dbReference>
<dbReference type="GO" id="GO:0016874">
    <property type="term" value="F:ligase activity"/>
    <property type="evidence" value="ECO:0007669"/>
    <property type="project" value="UniProtKB-KW"/>
</dbReference>
<comment type="subcellular location">
    <subcellularLocation>
        <location evidence="1">Membrane</location>
        <topology evidence="1">Multi-pass membrane protein</topology>
    </subcellularLocation>
</comment>
<evidence type="ECO:0000313" key="7">
    <source>
        <dbReference type="EMBL" id="KPQ12373.1"/>
    </source>
</evidence>
<dbReference type="InterPro" id="IPR051533">
    <property type="entry name" value="WaaL-like"/>
</dbReference>
<evidence type="ECO:0000256" key="2">
    <source>
        <dbReference type="ARBA" id="ARBA00022692"/>
    </source>
</evidence>
<keyword evidence="10" id="KW-1185">Reference proteome</keyword>
<dbReference type="InterPro" id="IPR007016">
    <property type="entry name" value="O-antigen_ligase-rel_domated"/>
</dbReference>
<dbReference type="PANTHER" id="PTHR37422:SF13">
    <property type="entry name" value="LIPOPOLYSACCHARIDE BIOSYNTHESIS PROTEIN PA4999-RELATED"/>
    <property type="match status" value="1"/>
</dbReference>
<sequence length="418" mass="45628">MNTLSTSPSVPAATGFSRGTQWWTLFIFMCGGGVVLIEPSPYEFAFFLALFVFMLGGMRLGAGAVVMAVLLMLYNIGGLFSLIPFLDDGDAVRFIGVSFYLAVTAIFFAALLQDDARWRMHALTWGLVSGATIASVAGILGYFNVAGLGAIFTLHDRAAGTFKDPNVLGTYVILPLVLLAQAILITGRLRLRHVVPLGIILFGGVFLSFSRGAWGNMILSMALMTMLTFLFVAGPRQRLRITVLAVTGIIGAIVALAIALSIEELRSMFEVRAALVQHYDVGATGRFGRIFRAIPELLDRPNGYGPMQFREVWFEDPHNVYLNAFSAYGWLGGLSYLCLIGATLVVGWRLIATPSDMQAFAIAVWSVLFVQMLQGLAIDTDHWRHFYLLLGLTWGLFDRNVRRGGYQAGRAVGESRGG</sequence>
<evidence type="ECO:0000256" key="4">
    <source>
        <dbReference type="ARBA" id="ARBA00023136"/>
    </source>
</evidence>
<keyword evidence="4 5" id="KW-0472">Membrane</keyword>
<dbReference type="Pfam" id="PF04932">
    <property type="entry name" value="Wzy_C"/>
    <property type="match status" value="1"/>
</dbReference>
<keyword evidence="3 5" id="KW-1133">Transmembrane helix</keyword>
<evidence type="ECO:0000256" key="3">
    <source>
        <dbReference type="ARBA" id="ARBA00022989"/>
    </source>
</evidence>
<feature type="transmembrane region" description="Helical" evidence="5">
    <location>
        <begin position="44"/>
        <end position="74"/>
    </location>
</feature>
<evidence type="ECO:0000256" key="1">
    <source>
        <dbReference type="ARBA" id="ARBA00004141"/>
    </source>
</evidence>
<feature type="transmembrane region" description="Helical" evidence="5">
    <location>
        <begin position="327"/>
        <end position="347"/>
    </location>
</feature>
<reference evidence="8 10" key="2">
    <citation type="submission" date="2016-08" db="EMBL/GenBank/DDBJ databases">
        <authorList>
            <person name="Varghese N."/>
            <person name="Submissions Spin"/>
        </authorList>
    </citation>
    <scope>NUCLEOTIDE SEQUENCE [LARGE SCALE GENOMIC DNA]</scope>
    <source>
        <strain evidence="8 10">HL-109</strain>
    </source>
</reference>
<feature type="transmembrane region" description="Helical" evidence="5">
    <location>
        <begin position="124"/>
        <end position="148"/>
    </location>
</feature>
<feature type="transmembrane region" description="Helical" evidence="5">
    <location>
        <begin position="168"/>
        <end position="187"/>
    </location>
</feature>
<feature type="transmembrane region" description="Helical" evidence="5">
    <location>
        <begin position="217"/>
        <end position="234"/>
    </location>
</feature>
<dbReference type="Proteomes" id="UP000182800">
    <property type="component" value="Unassembled WGS sequence"/>
</dbReference>
<evidence type="ECO:0000259" key="6">
    <source>
        <dbReference type="Pfam" id="PF04932"/>
    </source>
</evidence>
<reference evidence="7 9" key="1">
    <citation type="submission" date="2015-09" db="EMBL/GenBank/DDBJ databases">
        <title>Identification and resolution of microdiversity through metagenomic sequencing of parallel consortia.</title>
        <authorList>
            <person name="Nelson W.C."/>
            <person name="Romine M.F."/>
            <person name="Lindemann S.R."/>
        </authorList>
    </citation>
    <scope>NUCLEOTIDE SEQUENCE [LARGE SCALE GENOMIC DNA]</scope>
    <source>
        <strain evidence="7">HL-109</strain>
    </source>
</reference>
<dbReference type="GO" id="GO:0016020">
    <property type="term" value="C:membrane"/>
    <property type="evidence" value="ECO:0007669"/>
    <property type="project" value="UniProtKB-SubCell"/>
</dbReference>
<evidence type="ECO:0000313" key="9">
    <source>
        <dbReference type="Proteomes" id="UP000050497"/>
    </source>
</evidence>
<feature type="transmembrane region" description="Helical" evidence="5">
    <location>
        <begin position="359"/>
        <end position="378"/>
    </location>
</feature>
<protein>
    <submittedName>
        <fullName evidence="7">O-antigen ligase like membrane protein</fullName>
    </submittedName>
</protein>
<proteinExistence type="predicted"/>
<feature type="domain" description="O-antigen ligase-related" evidence="6">
    <location>
        <begin position="199"/>
        <end position="337"/>
    </location>
</feature>
<name>A0A0P7XAS1_9HYPH</name>
<dbReference type="EMBL" id="LJSX01000002">
    <property type="protein sequence ID" value="KPQ12373.1"/>
    <property type="molecule type" value="Genomic_DNA"/>
</dbReference>
<evidence type="ECO:0000313" key="8">
    <source>
        <dbReference type="EMBL" id="SCC81275.1"/>
    </source>
</evidence>
<dbReference type="PANTHER" id="PTHR37422">
    <property type="entry name" value="TEICHURONIC ACID BIOSYNTHESIS PROTEIN TUAE"/>
    <property type="match status" value="1"/>
</dbReference>
<dbReference type="Proteomes" id="UP000050497">
    <property type="component" value="Unassembled WGS sequence"/>
</dbReference>
<dbReference type="OrthoDB" id="9796592at2"/>
<dbReference type="PATRIC" id="fig|1653334.4.peg.929"/>
<evidence type="ECO:0000256" key="5">
    <source>
        <dbReference type="SAM" id="Phobius"/>
    </source>
</evidence>
<dbReference type="STRING" id="1653334.GA0071312_2211"/>
<feature type="transmembrane region" description="Helical" evidence="5">
    <location>
        <begin position="20"/>
        <end position="37"/>
    </location>
</feature>
<gene>
    <name evidence="8" type="ORF">GA0071312_2211</name>
    <name evidence="7" type="ORF">HLUCCO17_02070</name>
</gene>
<accession>A0A0P7XAS1</accession>
<feature type="transmembrane region" description="Helical" evidence="5">
    <location>
        <begin position="94"/>
        <end position="112"/>
    </location>
</feature>
<feature type="transmembrane region" description="Helical" evidence="5">
    <location>
        <begin position="194"/>
        <end position="211"/>
    </location>
</feature>
<organism evidence="7 9">
    <name type="scientific">Saliniramus fredricksonii</name>
    <dbReference type="NCBI Taxonomy" id="1653334"/>
    <lineage>
        <taxon>Bacteria</taxon>
        <taxon>Pseudomonadati</taxon>
        <taxon>Pseudomonadota</taxon>
        <taxon>Alphaproteobacteria</taxon>
        <taxon>Hyphomicrobiales</taxon>
        <taxon>Salinarimonadaceae</taxon>
        <taxon>Saliniramus</taxon>
    </lineage>
</organism>
<feature type="transmembrane region" description="Helical" evidence="5">
    <location>
        <begin position="241"/>
        <end position="262"/>
    </location>
</feature>
<evidence type="ECO:0000313" key="10">
    <source>
        <dbReference type="Proteomes" id="UP000182800"/>
    </source>
</evidence>
<comment type="caution">
    <text evidence="7">The sequence shown here is derived from an EMBL/GenBank/DDBJ whole genome shotgun (WGS) entry which is preliminary data.</text>
</comment>
<keyword evidence="2 5" id="KW-0812">Transmembrane</keyword>
<dbReference type="AlphaFoldDB" id="A0A0P7XAS1"/>